<sequence>MNENSCNSSVLEQQMFYSRSNSMGTQQRIQHQQQQNGQREEQQRGHEQFQQRIEHAQQQHCGGTTATALTRTISNELANNSTSSCLQRQQQHQQVGKIN</sequence>
<organism evidence="2 3">
    <name type="scientific">Heterodera schachtii</name>
    <name type="common">Sugarbeet cyst nematode worm</name>
    <name type="synonym">Tylenchus schachtii</name>
    <dbReference type="NCBI Taxonomy" id="97005"/>
    <lineage>
        <taxon>Eukaryota</taxon>
        <taxon>Metazoa</taxon>
        <taxon>Ecdysozoa</taxon>
        <taxon>Nematoda</taxon>
        <taxon>Chromadorea</taxon>
        <taxon>Rhabditida</taxon>
        <taxon>Tylenchina</taxon>
        <taxon>Tylenchomorpha</taxon>
        <taxon>Tylenchoidea</taxon>
        <taxon>Heteroderidae</taxon>
        <taxon>Heteroderinae</taxon>
        <taxon>Heterodera</taxon>
    </lineage>
</organism>
<dbReference type="EMBL" id="JBICCN010000026">
    <property type="protein sequence ID" value="KAL3101823.1"/>
    <property type="molecule type" value="Genomic_DNA"/>
</dbReference>
<keyword evidence="3" id="KW-1185">Reference proteome</keyword>
<proteinExistence type="predicted"/>
<gene>
    <name evidence="2" type="ORF">niasHS_003232</name>
</gene>
<reference evidence="2 3" key="1">
    <citation type="submission" date="2024-10" db="EMBL/GenBank/DDBJ databases">
        <authorList>
            <person name="Kim D."/>
        </authorList>
    </citation>
    <scope>NUCLEOTIDE SEQUENCE [LARGE SCALE GENOMIC DNA]</scope>
    <source>
        <strain evidence="2">Taebaek</strain>
    </source>
</reference>
<feature type="region of interest" description="Disordered" evidence="1">
    <location>
        <begin position="79"/>
        <end position="99"/>
    </location>
</feature>
<accession>A0ABD2KFX0</accession>
<feature type="compositionally biased region" description="Low complexity" evidence="1">
    <location>
        <begin position="87"/>
        <end position="99"/>
    </location>
</feature>
<feature type="compositionally biased region" description="Polar residues" evidence="1">
    <location>
        <begin position="1"/>
        <end position="25"/>
    </location>
</feature>
<name>A0ABD2KFX0_HETSC</name>
<protein>
    <submittedName>
        <fullName evidence="2">Uncharacterized protein</fullName>
    </submittedName>
</protein>
<feature type="compositionally biased region" description="Basic and acidic residues" evidence="1">
    <location>
        <begin position="38"/>
        <end position="57"/>
    </location>
</feature>
<evidence type="ECO:0000313" key="2">
    <source>
        <dbReference type="EMBL" id="KAL3101823.1"/>
    </source>
</evidence>
<feature type="region of interest" description="Disordered" evidence="1">
    <location>
        <begin position="1"/>
        <end position="65"/>
    </location>
</feature>
<dbReference type="AlphaFoldDB" id="A0ABD2KFX0"/>
<evidence type="ECO:0000256" key="1">
    <source>
        <dbReference type="SAM" id="MobiDB-lite"/>
    </source>
</evidence>
<feature type="compositionally biased region" description="Low complexity" evidence="1">
    <location>
        <begin position="26"/>
        <end position="37"/>
    </location>
</feature>
<evidence type="ECO:0000313" key="3">
    <source>
        <dbReference type="Proteomes" id="UP001620645"/>
    </source>
</evidence>
<comment type="caution">
    <text evidence="2">The sequence shown here is derived from an EMBL/GenBank/DDBJ whole genome shotgun (WGS) entry which is preliminary data.</text>
</comment>
<dbReference type="Proteomes" id="UP001620645">
    <property type="component" value="Unassembled WGS sequence"/>
</dbReference>